<keyword evidence="1" id="KW-0418">Kinase</keyword>
<keyword evidence="1" id="KW-0675">Receptor</keyword>
<gene>
    <name evidence="1" type="ORF">KPL71_020203</name>
</gene>
<dbReference type="EMBL" id="CM039176">
    <property type="protein sequence ID" value="KAH9712983.1"/>
    <property type="molecule type" value="Genomic_DNA"/>
</dbReference>
<protein>
    <submittedName>
        <fullName evidence="1">Wall-associated receptor kinase galacturonan-binding domain-containing protein-related</fullName>
    </submittedName>
</protein>
<keyword evidence="1" id="KW-0808">Transferase</keyword>
<name>A0ACB8J5M4_CITSI</name>
<evidence type="ECO:0000313" key="2">
    <source>
        <dbReference type="Proteomes" id="UP000829398"/>
    </source>
</evidence>
<sequence>MAILFSFFTFLLLSLSPPQRTLAGDQSCRPTCGSLKLKYPFGSGCGCGSPRFHPYVTCEPTSNQLTLTTHTGSYPITSISYATSTLTITPPYMSTCNSMQQSPNLGLDWTSPFQLGPSTFLLLSCPSPTCSLAINGSPVCDSSSSHLCDSIYTCPSVTGLVLPMFPPSNSCCVYSPANFNSKGELDLRSLKCEGYTSIVSLQDYPTDPNQWQYGVLLKYEKGAFDSYDIDNKCNACEESGGVCGYAPPGNSFICACDIGYNTTTQCRVWMSPGTADALHARTGIAKPRQFLLFIGEYAKVICLSA</sequence>
<proteinExistence type="predicted"/>
<accession>A0ACB8J5M4</accession>
<keyword evidence="2" id="KW-1185">Reference proteome</keyword>
<organism evidence="1 2">
    <name type="scientific">Citrus sinensis</name>
    <name type="common">Sweet orange</name>
    <name type="synonym">Citrus aurantium var. sinensis</name>
    <dbReference type="NCBI Taxonomy" id="2711"/>
    <lineage>
        <taxon>Eukaryota</taxon>
        <taxon>Viridiplantae</taxon>
        <taxon>Streptophyta</taxon>
        <taxon>Embryophyta</taxon>
        <taxon>Tracheophyta</taxon>
        <taxon>Spermatophyta</taxon>
        <taxon>Magnoliopsida</taxon>
        <taxon>eudicotyledons</taxon>
        <taxon>Gunneridae</taxon>
        <taxon>Pentapetalae</taxon>
        <taxon>rosids</taxon>
        <taxon>malvids</taxon>
        <taxon>Sapindales</taxon>
        <taxon>Rutaceae</taxon>
        <taxon>Aurantioideae</taxon>
        <taxon>Citrus</taxon>
    </lineage>
</organism>
<dbReference type="Proteomes" id="UP000829398">
    <property type="component" value="Chromosome 7"/>
</dbReference>
<reference evidence="2" key="1">
    <citation type="journal article" date="2023" name="Hortic. Res.">
        <title>A chromosome-level phased genome enabling allele-level studies in sweet orange: a case study on citrus Huanglongbing tolerance.</title>
        <authorList>
            <person name="Wu B."/>
            <person name="Yu Q."/>
            <person name="Deng Z."/>
            <person name="Duan Y."/>
            <person name="Luo F."/>
            <person name="Gmitter F. Jr."/>
        </authorList>
    </citation>
    <scope>NUCLEOTIDE SEQUENCE [LARGE SCALE GENOMIC DNA]</scope>
    <source>
        <strain evidence="2">cv. Valencia</strain>
    </source>
</reference>
<evidence type="ECO:0000313" key="1">
    <source>
        <dbReference type="EMBL" id="KAH9712983.1"/>
    </source>
</evidence>
<comment type="caution">
    <text evidence="1">The sequence shown here is derived from an EMBL/GenBank/DDBJ whole genome shotgun (WGS) entry which is preliminary data.</text>
</comment>